<comment type="caution">
    <text evidence="1">The sequence shown here is derived from an EMBL/GenBank/DDBJ whole genome shotgun (WGS) entry which is preliminary data.</text>
</comment>
<keyword evidence="2" id="KW-1185">Reference proteome</keyword>
<dbReference type="Proteomes" id="UP001595377">
    <property type="component" value="Unassembled WGS sequence"/>
</dbReference>
<sequence>MSDDQYEEDRLAALKERWRAEAEGPDHRSLQARFGPGSFGCHEAVHTTLLVVELIERQLANHSAVLLDPFWYRSVREAQAILHHAYSAAAQMHLDAPLPTGDRPNLTLVPKD</sequence>
<evidence type="ECO:0000313" key="1">
    <source>
        <dbReference type="EMBL" id="MFC3071577.1"/>
    </source>
</evidence>
<dbReference type="RefSeq" id="WP_257315980.1">
    <property type="nucleotide sequence ID" value="NZ_JANFDG010000016.1"/>
</dbReference>
<organism evidence="1 2">
    <name type="scientific">Shinella pollutisoli</name>
    <dbReference type="NCBI Taxonomy" id="2250594"/>
    <lineage>
        <taxon>Bacteria</taxon>
        <taxon>Pseudomonadati</taxon>
        <taxon>Pseudomonadota</taxon>
        <taxon>Alphaproteobacteria</taxon>
        <taxon>Hyphomicrobiales</taxon>
        <taxon>Rhizobiaceae</taxon>
        <taxon>Shinella</taxon>
    </lineage>
</organism>
<reference evidence="2" key="1">
    <citation type="journal article" date="2019" name="Int. J. Syst. Evol. Microbiol.">
        <title>The Global Catalogue of Microorganisms (GCM) 10K type strain sequencing project: providing services to taxonomists for standard genome sequencing and annotation.</title>
        <authorList>
            <consortium name="The Broad Institute Genomics Platform"/>
            <consortium name="The Broad Institute Genome Sequencing Center for Infectious Disease"/>
            <person name="Wu L."/>
            <person name="Ma J."/>
        </authorList>
    </citation>
    <scope>NUCLEOTIDE SEQUENCE [LARGE SCALE GENOMIC DNA]</scope>
    <source>
        <strain evidence="2">KCTC 52677</strain>
    </source>
</reference>
<dbReference type="EMBL" id="JBHRSP010000001">
    <property type="protein sequence ID" value="MFC3071577.1"/>
    <property type="molecule type" value="Genomic_DNA"/>
</dbReference>
<gene>
    <name evidence="1" type="ORF">ACFOHH_00495</name>
</gene>
<evidence type="ECO:0000313" key="2">
    <source>
        <dbReference type="Proteomes" id="UP001595377"/>
    </source>
</evidence>
<accession>A0ABV7D9L0</accession>
<proteinExistence type="predicted"/>
<name>A0ABV7D9L0_9HYPH</name>
<protein>
    <submittedName>
        <fullName evidence="1">Uncharacterized protein</fullName>
    </submittedName>
</protein>